<dbReference type="KEGG" id="lby:Lbys_2665"/>
<dbReference type="RefSeq" id="WP_013409364.1">
    <property type="nucleotide sequence ID" value="NC_014655.1"/>
</dbReference>
<protein>
    <recommendedName>
        <fullName evidence="3">Outer membrane protein beta-barrel domain-containing protein</fullName>
    </recommendedName>
</protein>
<keyword evidence="2" id="KW-1185">Reference proteome</keyword>
<evidence type="ECO:0000313" key="1">
    <source>
        <dbReference type="EMBL" id="ADQ18327.1"/>
    </source>
</evidence>
<dbReference type="Proteomes" id="UP000007435">
    <property type="component" value="Chromosome"/>
</dbReference>
<organism evidence="1 2">
    <name type="scientific">Leadbetterella byssophila (strain DSM 17132 / JCM 16389 / KACC 11308 / NBRC 106382 / 4M15)</name>
    <dbReference type="NCBI Taxonomy" id="649349"/>
    <lineage>
        <taxon>Bacteria</taxon>
        <taxon>Pseudomonadati</taxon>
        <taxon>Bacteroidota</taxon>
        <taxon>Cytophagia</taxon>
        <taxon>Cytophagales</taxon>
        <taxon>Leadbetterellaceae</taxon>
        <taxon>Leadbetterella</taxon>
    </lineage>
</organism>
<reference key="1">
    <citation type="submission" date="2010-11" db="EMBL/GenBank/DDBJ databases">
        <title>The complete genome of Leadbetterella byssophila DSM 17132.</title>
        <authorList>
            <consortium name="US DOE Joint Genome Institute (JGI-PGF)"/>
            <person name="Lucas S."/>
            <person name="Copeland A."/>
            <person name="Lapidus A."/>
            <person name="Glavina del Rio T."/>
            <person name="Dalin E."/>
            <person name="Tice H."/>
            <person name="Bruce D."/>
            <person name="Goodwin L."/>
            <person name="Pitluck S."/>
            <person name="Kyrpides N."/>
            <person name="Mavromatis K."/>
            <person name="Ivanova N."/>
            <person name="Teshima H."/>
            <person name="Brettin T."/>
            <person name="Detter J.C."/>
            <person name="Han C."/>
            <person name="Tapia R."/>
            <person name="Land M."/>
            <person name="Hauser L."/>
            <person name="Markowitz V."/>
            <person name="Cheng J.-F."/>
            <person name="Hugenholtz P."/>
            <person name="Woyke T."/>
            <person name="Wu D."/>
            <person name="Tindall B."/>
            <person name="Pomrenke H.G."/>
            <person name="Brambilla E."/>
            <person name="Klenk H.-P."/>
            <person name="Eisen J.A."/>
        </authorList>
    </citation>
    <scope>NUCLEOTIDE SEQUENCE [LARGE SCALE GENOMIC DNA]</scope>
    <source>
        <strain>DSM 17132</strain>
    </source>
</reference>
<dbReference type="AlphaFoldDB" id="E4RQB9"/>
<sequence length="201" mass="22462">MYKYLIFILFSFSLSAQIIPPVEELPEEEEAVELEKPKSPWKEKFHYGGNIWVGFWGTLYLEATPMVGWDITEKGTVAGVGASILYYGAEKMYGGGLSVGPKVFVRQAIWRTVFAHAEYELMNSSPYNFYDVDPTTITGLNPKNKWGGTGYIGAGFYQNGMRTQGGGFISVLYNLNAPNSGYINRQSIGDGRFVLRIGFFI</sequence>
<dbReference type="EMBL" id="CP002305">
    <property type="protein sequence ID" value="ADQ18327.1"/>
    <property type="molecule type" value="Genomic_DNA"/>
</dbReference>
<proteinExistence type="predicted"/>
<gene>
    <name evidence="1" type="ordered locus">Lbys_2665</name>
</gene>
<name>E4RQB9_LEAB4</name>
<dbReference type="HOGENOM" id="CLU_1358987_0_0_10"/>
<evidence type="ECO:0008006" key="3">
    <source>
        <dbReference type="Google" id="ProtNLM"/>
    </source>
</evidence>
<dbReference type="OrthoDB" id="1098580at2"/>
<evidence type="ECO:0000313" key="2">
    <source>
        <dbReference type="Proteomes" id="UP000007435"/>
    </source>
</evidence>
<accession>E4RQB9</accession>
<reference evidence="1 2" key="2">
    <citation type="journal article" date="2011" name="Stand. Genomic Sci.">
        <title>Complete genome sequence of Leadbetterella byssophila type strain (4M15).</title>
        <authorList>
            <person name="Abt B."/>
            <person name="Teshima H."/>
            <person name="Lucas S."/>
            <person name="Lapidus A."/>
            <person name="Del Rio T.G."/>
            <person name="Nolan M."/>
            <person name="Tice H."/>
            <person name="Cheng J.F."/>
            <person name="Pitluck S."/>
            <person name="Liolios K."/>
            <person name="Pagani I."/>
            <person name="Ivanova N."/>
            <person name="Mavromatis K."/>
            <person name="Pati A."/>
            <person name="Tapia R."/>
            <person name="Han C."/>
            <person name="Goodwin L."/>
            <person name="Chen A."/>
            <person name="Palaniappan K."/>
            <person name="Land M."/>
            <person name="Hauser L."/>
            <person name="Chang Y.J."/>
            <person name="Jeffries C.D."/>
            <person name="Rohde M."/>
            <person name="Goker M."/>
            <person name="Tindall B.J."/>
            <person name="Detter J.C."/>
            <person name="Woyke T."/>
            <person name="Bristow J."/>
            <person name="Eisen J.A."/>
            <person name="Markowitz V."/>
            <person name="Hugenholtz P."/>
            <person name="Klenk H.P."/>
            <person name="Kyrpides N.C."/>
        </authorList>
    </citation>
    <scope>NUCLEOTIDE SEQUENCE [LARGE SCALE GENOMIC DNA]</scope>
    <source>
        <strain evidence="2">DSM 17132 / JCM 16389 / KACC 11308 / NBRC 106382 / 4M15</strain>
    </source>
</reference>